<keyword evidence="13" id="KW-1185">Reference proteome</keyword>
<dbReference type="PROSITE" id="PS50929">
    <property type="entry name" value="ABC_TM1F"/>
    <property type="match status" value="1"/>
</dbReference>
<dbReference type="GO" id="GO:0016887">
    <property type="term" value="F:ATP hydrolysis activity"/>
    <property type="evidence" value="ECO:0007669"/>
    <property type="project" value="InterPro"/>
</dbReference>
<keyword evidence="7 9" id="KW-0472">Membrane</keyword>
<dbReference type="FunFam" id="3.40.50.300:FF:000287">
    <property type="entry name" value="Multidrug ABC transporter ATP-binding protein"/>
    <property type="match status" value="1"/>
</dbReference>
<evidence type="ECO:0000256" key="6">
    <source>
        <dbReference type="ARBA" id="ARBA00022989"/>
    </source>
</evidence>
<dbReference type="PROSITE" id="PS00211">
    <property type="entry name" value="ABC_TRANSPORTER_1"/>
    <property type="match status" value="1"/>
</dbReference>
<feature type="domain" description="ABC transporter" evidence="10">
    <location>
        <begin position="415"/>
        <end position="649"/>
    </location>
</feature>
<feature type="domain" description="ABC transmembrane type-1" evidence="11">
    <location>
        <begin position="88"/>
        <end position="372"/>
    </location>
</feature>
<evidence type="ECO:0000256" key="2">
    <source>
        <dbReference type="ARBA" id="ARBA00022448"/>
    </source>
</evidence>
<comment type="subcellular location">
    <subcellularLocation>
        <location evidence="1">Mitochondrion membrane</location>
        <topology evidence="1">Multi-pass membrane protein</topology>
    </subcellularLocation>
</comment>
<evidence type="ECO:0000256" key="7">
    <source>
        <dbReference type="ARBA" id="ARBA00023136"/>
    </source>
</evidence>
<name>A0A8J2T2C8_9STRA</name>
<evidence type="ECO:0000259" key="11">
    <source>
        <dbReference type="PROSITE" id="PS50929"/>
    </source>
</evidence>
<dbReference type="GO" id="GO:0005524">
    <property type="term" value="F:ATP binding"/>
    <property type="evidence" value="ECO:0007669"/>
    <property type="project" value="UniProtKB-KW"/>
</dbReference>
<keyword evidence="3 9" id="KW-0812">Transmembrane</keyword>
<dbReference type="PANTHER" id="PTHR24221">
    <property type="entry name" value="ATP-BINDING CASSETTE SUB-FAMILY B"/>
    <property type="match status" value="1"/>
</dbReference>
<feature type="transmembrane region" description="Helical" evidence="9">
    <location>
        <begin position="196"/>
        <end position="222"/>
    </location>
</feature>
<dbReference type="EMBL" id="CAKKNE010000006">
    <property type="protein sequence ID" value="CAH0379769.1"/>
    <property type="molecule type" value="Genomic_DNA"/>
</dbReference>
<dbReference type="Gene3D" id="3.40.50.300">
    <property type="entry name" value="P-loop containing nucleotide triphosphate hydrolases"/>
    <property type="match status" value="1"/>
</dbReference>
<comment type="similarity">
    <text evidence="8">Belongs to the ABC transporter superfamily. ABCB family. Heavy Metal importer (TC 3.A.1.210) subfamily.</text>
</comment>
<dbReference type="InterPro" id="IPR003593">
    <property type="entry name" value="AAA+_ATPase"/>
</dbReference>
<dbReference type="Pfam" id="PF00005">
    <property type="entry name" value="ABC_tran"/>
    <property type="match status" value="1"/>
</dbReference>
<dbReference type="PROSITE" id="PS50893">
    <property type="entry name" value="ABC_TRANSPORTER_2"/>
    <property type="match status" value="1"/>
</dbReference>
<dbReference type="PANTHER" id="PTHR24221:SF402">
    <property type="entry name" value="IRON-SULFUR CLUSTERS TRANSPORTER ABCB7, MITOCHONDRIAL"/>
    <property type="match status" value="1"/>
</dbReference>
<dbReference type="SMART" id="SM00382">
    <property type="entry name" value="AAA"/>
    <property type="match status" value="1"/>
</dbReference>
<evidence type="ECO:0000256" key="8">
    <source>
        <dbReference type="ARBA" id="ARBA00024363"/>
    </source>
</evidence>
<dbReference type="Pfam" id="PF00664">
    <property type="entry name" value="ABC_membrane"/>
    <property type="match status" value="1"/>
</dbReference>
<dbReference type="SUPFAM" id="SSF90123">
    <property type="entry name" value="ABC transporter transmembrane region"/>
    <property type="match status" value="1"/>
</dbReference>
<evidence type="ECO:0000256" key="3">
    <source>
        <dbReference type="ARBA" id="ARBA00022692"/>
    </source>
</evidence>
<dbReference type="InterPro" id="IPR036640">
    <property type="entry name" value="ABC1_TM_sf"/>
</dbReference>
<accession>A0A8J2T2C8</accession>
<evidence type="ECO:0000256" key="5">
    <source>
        <dbReference type="ARBA" id="ARBA00022840"/>
    </source>
</evidence>
<dbReference type="InterPro" id="IPR027417">
    <property type="entry name" value="P-loop_NTPase"/>
</dbReference>
<feature type="transmembrane region" description="Helical" evidence="9">
    <location>
        <begin position="87"/>
        <end position="108"/>
    </location>
</feature>
<dbReference type="GO" id="GO:0140359">
    <property type="term" value="F:ABC-type transporter activity"/>
    <property type="evidence" value="ECO:0007669"/>
    <property type="project" value="InterPro"/>
</dbReference>
<feature type="transmembrane region" description="Helical" evidence="9">
    <location>
        <begin position="228"/>
        <end position="249"/>
    </location>
</feature>
<dbReference type="SUPFAM" id="SSF52540">
    <property type="entry name" value="P-loop containing nucleoside triphosphate hydrolases"/>
    <property type="match status" value="1"/>
</dbReference>
<dbReference type="InterPro" id="IPR017871">
    <property type="entry name" value="ABC_transporter-like_CS"/>
</dbReference>
<dbReference type="GO" id="GO:0005743">
    <property type="term" value="C:mitochondrial inner membrane"/>
    <property type="evidence" value="ECO:0007669"/>
    <property type="project" value="TreeGrafter"/>
</dbReference>
<keyword evidence="5" id="KW-0067">ATP-binding</keyword>
<feature type="transmembrane region" description="Helical" evidence="9">
    <location>
        <begin position="120"/>
        <end position="139"/>
    </location>
</feature>
<dbReference type="InterPro" id="IPR011527">
    <property type="entry name" value="ABC1_TM_dom"/>
</dbReference>
<evidence type="ECO:0000259" key="10">
    <source>
        <dbReference type="PROSITE" id="PS50893"/>
    </source>
</evidence>
<dbReference type="InterPro" id="IPR003439">
    <property type="entry name" value="ABC_transporter-like_ATP-bd"/>
</dbReference>
<dbReference type="InterPro" id="IPR039421">
    <property type="entry name" value="Type_1_exporter"/>
</dbReference>
<dbReference type="Proteomes" id="UP000789595">
    <property type="component" value="Unassembled WGS sequence"/>
</dbReference>
<keyword evidence="4" id="KW-0547">Nucleotide-binding</keyword>
<dbReference type="OrthoDB" id="6500128at2759"/>
<evidence type="ECO:0000256" key="4">
    <source>
        <dbReference type="ARBA" id="ARBA00022741"/>
    </source>
</evidence>
<protein>
    <submittedName>
        <fullName evidence="12">Uncharacterized protein</fullName>
    </submittedName>
</protein>
<evidence type="ECO:0000313" key="12">
    <source>
        <dbReference type="EMBL" id="CAH0379769.1"/>
    </source>
</evidence>
<evidence type="ECO:0000313" key="13">
    <source>
        <dbReference type="Proteomes" id="UP000789595"/>
    </source>
</evidence>
<feature type="transmembrane region" description="Helical" evidence="9">
    <location>
        <begin position="347"/>
        <end position="367"/>
    </location>
</feature>
<organism evidence="12 13">
    <name type="scientific">Pelagomonas calceolata</name>
    <dbReference type="NCBI Taxonomy" id="35677"/>
    <lineage>
        <taxon>Eukaryota</taxon>
        <taxon>Sar</taxon>
        <taxon>Stramenopiles</taxon>
        <taxon>Ochrophyta</taxon>
        <taxon>Pelagophyceae</taxon>
        <taxon>Pelagomonadales</taxon>
        <taxon>Pelagomonadaceae</taxon>
        <taxon>Pelagomonas</taxon>
    </lineage>
</organism>
<dbReference type="GO" id="GO:0006879">
    <property type="term" value="P:intracellular iron ion homeostasis"/>
    <property type="evidence" value="ECO:0007669"/>
    <property type="project" value="TreeGrafter"/>
</dbReference>
<dbReference type="AlphaFoldDB" id="A0A8J2T2C8"/>
<reference evidence="12" key="1">
    <citation type="submission" date="2021-11" db="EMBL/GenBank/DDBJ databases">
        <authorList>
            <consortium name="Genoscope - CEA"/>
            <person name="William W."/>
        </authorList>
    </citation>
    <scope>NUCLEOTIDE SEQUENCE</scope>
</reference>
<evidence type="ECO:0000256" key="1">
    <source>
        <dbReference type="ARBA" id="ARBA00004225"/>
    </source>
</evidence>
<sequence>MLTLTLRRAPRVVITNTWRPKRSIWSGGGVEEAGLREAKPAPQRAQRIVRLLASQLWPPVDETKQDASITTGKAIPKETAQSIRQRVALSASLLVGAKALTIGTPFLFKEAIDVLSTNDAVVAAPVAVLAGYGVARLGASGFQEARNAIFATVSQQAIRNVALGVYRHLHALDHAFHLDRNVGQLSRTVDRGARSVNYLVSMTLFNVFPTTLEISLVTGIVATKFGSYHALACLATVGAYVLFTVKYSASRIPIRKRMNAADAAVGGHAIDTLVNYESVKYFGNEEHEARQYDKLLGEYQAQAVDVQKTLSILNFGQQAIFAVGLSSIMLLTAGDIASGTATVGDLVLVNGLLFQLAMPLHFIGMVYREINQALVDMENMFDLLDKKPGPVPASYATTSIARGPGHDPPVDPPCIRFEDVHFGYEGRDSVLRGVDIDIQAGKTVAFVGPSGCGKSTLLRLLFRFYDADKGKITVDGVDVKDLDVGDLRRSIAVVPQETPLFNSSIKHNIHYGNLDSDFSAVQRAAEAANLGPLLLTLPDGYETLVGDRGLKLSGGEKQRVALARAILKDAPVCCFDEATSALDTETEAEIMAHLKTHGRNRTTLVIAHRLSTVADADEIVVLEEGKVAERGTHAQLLAANGRYADLWEAQTTQEEVVPFPYVPSTT</sequence>
<evidence type="ECO:0000256" key="9">
    <source>
        <dbReference type="SAM" id="Phobius"/>
    </source>
</evidence>
<dbReference type="CDD" id="cd18582">
    <property type="entry name" value="ABC_6TM_ATM1_ABCB7"/>
    <property type="match status" value="1"/>
</dbReference>
<dbReference type="Gene3D" id="1.20.1560.10">
    <property type="entry name" value="ABC transporter type 1, transmembrane domain"/>
    <property type="match status" value="1"/>
</dbReference>
<keyword evidence="2" id="KW-0813">Transport</keyword>
<proteinExistence type="inferred from homology"/>
<comment type="caution">
    <text evidence="12">The sequence shown here is derived from an EMBL/GenBank/DDBJ whole genome shotgun (WGS) entry which is preliminary data.</text>
</comment>
<keyword evidence="6 9" id="KW-1133">Transmembrane helix</keyword>
<feature type="transmembrane region" description="Helical" evidence="9">
    <location>
        <begin position="319"/>
        <end position="341"/>
    </location>
</feature>
<gene>
    <name evidence="12" type="ORF">PECAL_6P14070</name>
</gene>